<evidence type="ECO:0000259" key="3">
    <source>
        <dbReference type="PROSITE" id="PS50893"/>
    </source>
</evidence>
<dbReference type="EMBL" id="ADKX01000028">
    <property type="protein sequence ID" value="EFW05196.1"/>
    <property type="molecule type" value="Genomic_DNA"/>
</dbReference>
<proteinExistence type="inferred from homology"/>
<dbReference type="HOGENOM" id="CLU_000604_1_2_9"/>
<feature type="domain" description="ABC transporter" evidence="3">
    <location>
        <begin position="1"/>
        <end position="182"/>
    </location>
</feature>
<dbReference type="PANTHER" id="PTHR43335">
    <property type="entry name" value="ABC TRANSPORTER, ATP-BINDING PROTEIN"/>
    <property type="match status" value="1"/>
</dbReference>
<dbReference type="AlphaFoldDB" id="E7G9T7"/>
<dbReference type="InterPro" id="IPR027417">
    <property type="entry name" value="P-loop_NTPase"/>
</dbReference>
<evidence type="ECO:0000313" key="5">
    <source>
        <dbReference type="Proteomes" id="UP000003157"/>
    </source>
</evidence>
<dbReference type="RefSeq" id="WP_008788635.1">
    <property type="nucleotide sequence ID" value="NZ_AKCB01000003.1"/>
</dbReference>
<keyword evidence="5" id="KW-1185">Reference proteome</keyword>
<dbReference type="GeneID" id="78231135"/>
<gene>
    <name evidence="4" type="ORF">HMPREF9488_01526</name>
</gene>
<sequence length="189" mass="21164">MGLLNPEMGTIEILNSNMLKNRDTMLSQIGGFIESPIFYEHLSAHENLALHLAYMNTAGMGIKKALNMVGLSHIGKQPVSTFSLGMRQRLGIARAMIHEPKLLIRNEPINGLDPIGIKQMRELFVTLSQEKNMTILISSHILSEVEHIADTVGIMSEGKILHEIDSKQIKSKYQGNLEEYFFSLMTGEK</sequence>
<dbReference type="STRING" id="100884.GCA_000269565_03370"/>
<dbReference type="InterPro" id="IPR003439">
    <property type="entry name" value="ABC_transporter-like_ATP-bd"/>
</dbReference>
<dbReference type="PROSITE" id="PS50893">
    <property type="entry name" value="ABC_TRANSPORTER_2"/>
    <property type="match status" value="1"/>
</dbReference>
<dbReference type="PROSITE" id="PS00211">
    <property type="entry name" value="ABC_TRANSPORTER_1"/>
    <property type="match status" value="1"/>
</dbReference>
<evidence type="ECO:0000313" key="4">
    <source>
        <dbReference type="EMBL" id="EFW05196.1"/>
    </source>
</evidence>
<dbReference type="OrthoDB" id="9809205at2"/>
<keyword evidence="2" id="KW-0813">Transport</keyword>
<reference evidence="4 5" key="1">
    <citation type="submission" date="2010-12" db="EMBL/GenBank/DDBJ databases">
        <title>The Genome Sequence of Coprobacillus sp. strain 29_1.</title>
        <authorList>
            <consortium name="The Broad Institute Genome Sequencing Platform"/>
            <person name="Earl A."/>
            <person name="Ward D."/>
            <person name="Feldgarden M."/>
            <person name="Gevers D."/>
            <person name="Daigneault M."/>
            <person name="Sibley C.D."/>
            <person name="White A."/>
            <person name="Strauss J."/>
            <person name="Allen-Vercoe E."/>
            <person name="Young S.K."/>
            <person name="Zeng Q."/>
            <person name="Gargeya S."/>
            <person name="Fitzgerald M."/>
            <person name="Haas B."/>
            <person name="Abouelleil A."/>
            <person name="Alvarado L."/>
            <person name="Arachchi H.M."/>
            <person name="Berlin A."/>
            <person name="Brown A."/>
            <person name="Chapman S.B."/>
            <person name="Chen Z."/>
            <person name="Dunbar C."/>
            <person name="Freedman E."/>
            <person name="Gearin G."/>
            <person name="Gellesch M."/>
            <person name="Goldberg J."/>
            <person name="Griggs A."/>
            <person name="Gujja S."/>
            <person name="Heilman E."/>
            <person name="Heiman D."/>
            <person name="Howarth C."/>
            <person name="Larson L."/>
            <person name="Lui A."/>
            <person name="MacDonald P.J.P."/>
            <person name="Mehta T."/>
            <person name="Montmayeur A."/>
            <person name="Murphy C."/>
            <person name="Neiman D."/>
            <person name="Pearson M."/>
            <person name="Priest M."/>
            <person name="Roberts A."/>
            <person name="Saif S."/>
            <person name="Shea T."/>
            <person name="Shenoy N."/>
            <person name="Sisk P."/>
            <person name="Stolte C."/>
            <person name="Sykes S."/>
            <person name="White J."/>
            <person name="Yandava C."/>
            <person name="Nusbaum C."/>
            <person name="Birren B."/>
        </authorList>
    </citation>
    <scope>NUCLEOTIDE SEQUENCE [LARGE SCALE GENOMIC DNA]</scope>
    <source>
        <strain evidence="4 5">29_1</strain>
    </source>
</reference>
<comment type="similarity">
    <text evidence="1">Belongs to the ABC transporter superfamily.</text>
</comment>
<organism evidence="4 5">
    <name type="scientific">Coprobacillus cateniformis</name>
    <dbReference type="NCBI Taxonomy" id="100884"/>
    <lineage>
        <taxon>Bacteria</taxon>
        <taxon>Bacillati</taxon>
        <taxon>Bacillota</taxon>
        <taxon>Erysipelotrichia</taxon>
        <taxon>Erysipelotrichales</taxon>
        <taxon>Coprobacillaceae</taxon>
        <taxon>Coprobacillus</taxon>
    </lineage>
</organism>
<evidence type="ECO:0000256" key="1">
    <source>
        <dbReference type="ARBA" id="ARBA00005417"/>
    </source>
</evidence>
<dbReference type="PANTHER" id="PTHR43335:SF8">
    <property type="entry name" value="ABC TRANSPORTER, ATP-BINDING PROTEIN"/>
    <property type="match status" value="1"/>
</dbReference>
<dbReference type="Pfam" id="PF00005">
    <property type="entry name" value="ABC_tran"/>
    <property type="match status" value="1"/>
</dbReference>
<dbReference type="InterPro" id="IPR017871">
    <property type="entry name" value="ABC_transporter-like_CS"/>
</dbReference>
<dbReference type="Gene3D" id="3.40.50.300">
    <property type="entry name" value="P-loop containing nucleotide triphosphate hydrolases"/>
    <property type="match status" value="1"/>
</dbReference>
<dbReference type="SUPFAM" id="SSF52540">
    <property type="entry name" value="P-loop containing nucleoside triphosphate hydrolases"/>
    <property type="match status" value="1"/>
</dbReference>
<evidence type="ECO:0000256" key="2">
    <source>
        <dbReference type="ARBA" id="ARBA00022448"/>
    </source>
</evidence>
<keyword evidence="4" id="KW-0547">Nucleotide-binding</keyword>
<dbReference type="GO" id="GO:0016887">
    <property type="term" value="F:ATP hydrolysis activity"/>
    <property type="evidence" value="ECO:0007669"/>
    <property type="project" value="InterPro"/>
</dbReference>
<name>E7G9T7_9FIRM</name>
<dbReference type="Proteomes" id="UP000003157">
    <property type="component" value="Unassembled WGS sequence"/>
</dbReference>
<accession>E7G9T7</accession>
<protein>
    <submittedName>
        <fullName evidence="4">Bacitracin transport ATP-binding protein BcrA</fullName>
    </submittedName>
</protein>
<comment type="caution">
    <text evidence="4">The sequence shown here is derived from an EMBL/GenBank/DDBJ whole genome shotgun (WGS) entry which is preliminary data.</text>
</comment>
<dbReference type="GO" id="GO:0005524">
    <property type="term" value="F:ATP binding"/>
    <property type="evidence" value="ECO:0007669"/>
    <property type="project" value="UniProtKB-KW"/>
</dbReference>
<dbReference type="eggNOG" id="COG1131">
    <property type="taxonomic scope" value="Bacteria"/>
</dbReference>
<keyword evidence="4" id="KW-0067">ATP-binding</keyword>